<feature type="signal peptide" evidence="1">
    <location>
        <begin position="1"/>
        <end position="25"/>
    </location>
</feature>
<proteinExistence type="predicted"/>
<dbReference type="Pfam" id="PF05981">
    <property type="entry name" value="CreA"/>
    <property type="match status" value="1"/>
</dbReference>
<feature type="chain" id="PRO_5044884221" evidence="1">
    <location>
        <begin position="26"/>
        <end position="158"/>
    </location>
</feature>
<evidence type="ECO:0000313" key="3">
    <source>
        <dbReference type="Proteomes" id="UP001245184"/>
    </source>
</evidence>
<name>A0ABD5CRD0_9BURK</name>
<dbReference type="AlphaFoldDB" id="A0ABD5CRD0"/>
<accession>A0ABD5CRD0</accession>
<dbReference type="EMBL" id="JAVIZN010000002">
    <property type="protein sequence ID" value="MDR6207889.1"/>
    <property type="molecule type" value="Genomic_DNA"/>
</dbReference>
<gene>
    <name evidence="2" type="ORF">QF025_006609</name>
</gene>
<evidence type="ECO:0000256" key="1">
    <source>
        <dbReference type="SAM" id="SignalP"/>
    </source>
</evidence>
<reference evidence="2 3" key="1">
    <citation type="submission" date="2023-08" db="EMBL/GenBank/DDBJ databases">
        <title>Genome sequencing of plant associated microbes to promote plant fitness in Sorghum bicolor and Oryza sativa.</title>
        <authorList>
            <person name="Coleman-Derr D."/>
        </authorList>
    </citation>
    <scope>NUCLEOTIDE SEQUENCE [LARGE SCALE GENOMIC DNA]</scope>
    <source>
        <strain evidence="2 3">SLBN-33</strain>
    </source>
</reference>
<organism evidence="2 3">
    <name type="scientific">Paraburkholderia graminis</name>
    <dbReference type="NCBI Taxonomy" id="60548"/>
    <lineage>
        <taxon>Bacteria</taxon>
        <taxon>Pseudomonadati</taxon>
        <taxon>Pseudomonadota</taxon>
        <taxon>Betaproteobacteria</taxon>
        <taxon>Burkholderiales</taxon>
        <taxon>Burkholderiaceae</taxon>
        <taxon>Paraburkholderia</taxon>
    </lineage>
</organism>
<keyword evidence="1" id="KW-0732">Signal</keyword>
<dbReference type="InterPro" id="IPR010292">
    <property type="entry name" value="Uncharacterised_CreA"/>
</dbReference>
<dbReference type="PANTHER" id="PTHR37952:SF2">
    <property type="entry name" value="PROTEIN CREA"/>
    <property type="match status" value="1"/>
</dbReference>
<sequence length="158" mass="17342">MKRRVRGRLRIAGALLIFSPPAVLAGELTSIETHSQRYGNHIAISAYSDPLVKGVTCYVAESHSDDAFGSARISHAADLTASCHQTGELELAAVVPAQAKVFAAQQNPIFDSLHIFRIVDRERHALVYFSYSEDEAAGDLPGRLYVIRLPGNLRMPKR</sequence>
<evidence type="ECO:0000313" key="2">
    <source>
        <dbReference type="EMBL" id="MDR6207889.1"/>
    </source>
</evidence>
<dbReference type="RefSeq" id="WP_310034927.1">
    <property type="nucleotide sequence ID" value="NZ_JAVIZN010000002.1"/>
</dbReference>
<dbReference type="PANTHER" id="PTHR37952">
    <property type="match status" value="1"/>
</dbReference>
<dbReference type="Proteomes" id="UP001245184">
    <property type="component" value="Unassembled WGS sequence"/>
</dbReference>
<comment type="caution">
    <text evidence="2">The sequence shown here is derived from an EMBL/GenBank/DDBJ whole genome shotgun (WGS) entry which is preliminary data.</text>
</comment>
<protein>
    <submittedName>
        <fullName evidence="2">CreA protein</fullName>
    </submittedName>
</protein>